<name>A0A090QUS4_9GAMM</name>
<evidence type="ECO:0000313" key="3">
    <source>
        <dbReference type="Proteomes" id="UP000029227"/>
    </source>
</evidence>
<dbReference type="EMBL" id="BBMN01000012">
    <property type="protein sequence ID" value="GAL06656.1"/>
    <property type="molecule type" value="Genomic_DNA"/>
</dbReference>
<reference evidence="2 3" key="1">
    <citation type="journal article" date="2014" name="Genome Announc.">
        <title>Draft Genome Sequences of Two Vibrionaceae Species, Vibrio ponticus C121 and Photobacterium aphoticum C119, Isolated as Coral Reef Microbiota.</title>
        <authorList>
            <person name="Al-saari N."/>
            <person name="Meirelles P.M."/>
            <person name="Mino S."/>
            <person name="Suda W."/>
            <person name="Oshima K."/>
            <person name="Hattori M."/>
            <person name="Ohkuma M."/>
            <person name="Thompson F.L."/>
            <person name="Gomez-Gil B."/>
            <person name="Sawabe T."/>
            <person name="Sawabe T."/>
        </authorList>
    </citation>
    <scope>NUCLEOTIDE SEQUENCE [LARGE SCALE GENOMIC DNA]</scope>
    <source>
        <strain evidence="2 3">JCM 19237</strain>
    </source>
</reference>
<proteinExistence type="predicted"/>
<dbReference type="eggNOG" id="ENOG5031PRQ">
    <property type="taxonomic scope" value="Bacteria"/>
</dbReference>
<evidence type="ECO:0000313" key="2">
    <source>
        <dbReference type="EMBL" id="GAL06656.1"/>
    </source>
</evidence>
<dbReference type="AlphaFoldDB" id="A0A090QUS4"/>
<organism evidence="2 3">
    <name type="scientific">Photobacterium aphoticum</name>
    <dbReference type="NCBI Taxonomy" id="754436"/>
    <lineage>
        <taxon>Bacteria</taxon>
        <taxon>Pseudomonadati</taxon>
        <taxon>Pseudomonadota</taxon>
        <taxon>Gammaproteobacteria</taxon>
        <taxon>Vibrionales</taxon>
        <taxon>Vibrionaceae</taxon>
        <taxon>Photobacterium</taxon>
    </lineage>
</organism>
<accession>A0A090QUS4</accession>
<sequence length="107" mass="11421">MGTGYMYEQDVPDIDGDKNPDPAMCFDVDLQDPTTGESIGYATDCLSEITGEGDGVKLIGTTYFYLSDGVIVTRGLTTVQPVLQETVTPNGNTITHITGHPATQMVC</sequence>
<dbReference type="Proteomes" id="UP000029227">
    <property type="component" value="Unassembled WGS sequence"/>
</dbReference>
<protein>
    <submittedName>
        <fullName evidence="2">Uncharacterized protein</fullName>
    </submittedName>
</protein>
<evidence type="ECO:0000256" key="1">
    <source>
        <dbReference type="SAM" id="MobiDB-lite"/>
    </source>
</evidence>
<gene>
    <name evidence="2" type="ORF">JCM19237_2753</name>
</gene>
<feature type="region of interest" description="Disordered" evidence="1">
    <location>
        <begin position="1"/>
        <end position="20"/>
    </location>
</feature>
<comment type="caution">
    <text evidence="2">The sequence shown here is derived from an EMBL/GenBank/DDBJ whole genome shotgun (WGS) entry which is preliminary data.</text>
</comment>